<comment type="similarity">
    <text evidence="1">Belongs to the peptidase S33 family.</text>
</comment>
<organism evidence="3 4">
    <name type="scientific">Allacma fusca</name>
    <dbReference type="NCBI Taxonomy" id="39272"/>
    <lineage>
        <taxon>Eukaryota</taxon>
        <taxon>Metazoa</taxon>
        <taxon>Ecdysozoa</taxon>
        <taxon>Arthropoda</taxon>
        <taxon>Hexapoda</taxon>
        <taxon>Collembola</taxon>
        <taxon>Symphypleona</taxon>
        <taxon>Sminthuridae</taxon>
        <taxon>Allacma</taxon>
    </lineage>
</organism>
<evidence type="ECO:0000256" key="2">
    <source>
        <dbReference type="ARBA" id="ARBA00022801"/>
    </source>
</evidence>
<evidence type="ECO:0000313" key="3">
    <source>
        <dbReference type="EMBL" id="CAG7819600.1"/>
    </source>
</evidence>
<gene>
    <name evidence="3" type="ORF">AFUS01_LOCUS30035</name>
</gene>
<dbReference type="GO" id="GO:0004301">
    <property type="term" value="F:epoxide hydrolase activity"/>
    <property type="evidence" value="ECO:0007669"/>
    <property type="project" value="TreeGrafter"/>
</dbReference>
<sequence>MKRLGHNKFYIQGGDWGAAIGATMSKVYPQHVVAFHSNMCLSQHPRSTLKTVVGSIFPSLFYTPEEAERFLPFSNYFMWFLRESGYMHLQATKPDTLGVGLSQSPIGLAAYLLEKFSGWTNPSFYEKEDGGLNVKFQLDELLDNIMVYWVTNSITTSVRFYSENLSSRQRAYGLDKVA</sequence>
<evidence type="ECO:0000313" key="4">
    <source>
        <dbReference type="Proteomes" id="UP000708208"/>
    </source>
</evidence>
<dbReference type="PANTHER" id="PTHR21661">
    <property type="entry name" value="EPOXIDE HYDROLASE 1-RELATED"/>
    <property type="match status" value="1"/>
</dbReference>
<dbReference type="OrthoDB" id="7130006at2759"/>
<dbReference type="GO" id="GO:0097176">
    <property type="term" value="P:epoxide metabolic process"/>
    <property type="evidence" value="ECO:0007669"/>
    <property type="project" value="TreeGrafter"/>
</dbReference>
<evidence type="ECO:0008006" key="5">
    <source>
        <dbReference type="Google" id="ProtNLM"/>
    </source>
</evidence>
<dbReference type="AlphaFoldDB" id="A0A8J2KQT5"/>
<feature type="non-terminal residue" evidence="3">
    <location>
        <position position="178"/>
    </location>
</feature>
<proteinExistence type="inferred from homology"/>
<dbReference type="EMBL" id="CAJVCH010454007">
    <property type="protein sequence ID" value="CAG7819600.1"/>
    <property type="molecule type" value="Genomic_DNA"/>
</dbReference>
<keyword evidence="2" id="KW-0378">Hydrolase</keyword>
<protein>
    <recommendedName>
        <fullName evidence="5">Epoxide hydrolase</fullName>
    </recommendedName>
</protein>
<dbReference type="PANTHER" id="PTHR21661:SF35">
    <property type="entry name" value="EPOXIDE HYDROLASE"/>
    <property type="match status" value="1"/>
</dbReference>
<comment type="caution">
    <text evidence="3">The sequence shown here is derived from an EMBL/GenBank/DDBJ whole genome shotgun (WGS) entry which is preliminary data.</text>
</comment>
<accession>A0A8J2KQT5</accession>
<name>A0A8J2KQT5_9HEXA</name>
<reference evidence="3" key="1">
    <citation type="submission" date="2021-06" db="EMBL/GenBank/DDBJ databases">
        <authorList>
            <person name="Hodson N. C."/>
            <person name="Mongue J. A."/>
            <person name="Jaron S. K."/>
        </authorList>
    </citation>
    <scope>NUCLEOTIDE SEQUENCE</scope>
</reference>
<keyword evidence="4" id="KW-1185">Reference proteome</keyword>
<dbReference type="Proteomes" id="UP000708208">
    <property type="component" value="Unassembled WGS sequence"/>
</dbReference>
<evidence type="ECO:0000256" key="1">
    <source>
        <dbReference type="ARBA" id="ARBA00010088"/>
    </source>
</evidence>